<organism evidence="1 4">
    <name type="scientific">Collinsella aerofaciens</name>
    <dbReference type="NCBI Taxonomy" id="74426"/>
    <lineage>
        <taxon>Bacteria</taxon>
        <taxon>Bacillati</taxon>
        <taxon>Actinomycetota</taxon>
        <taxon>Coriobacteriia</taxon>
        <taxon>Coriobacteriales</taxon>
        <taxon>Coriobacteriaceae</taxon>
        <taxon>Collinsella</taxon>
    </lineage>
</organism>
<dbReference type="EMBL" id="CP024160">
    <property type="protein sequence ID" value="ATP54582.1"/>
    <property type="molecule type" value="Genomic_DNA"/>
</dbReference>
<gene>
    <name evidence="1" type="ORF">CSV91_08605</name>
    <name evidence="2" type="ORF">KCJAJFAP_00249</name>
    <name evidence="3" type="ORF">LMKDKBCB_00017</name>
</gene>
<proteinExistence type="predicted"/>
<dbReference type="Proteomes" id="UP000330807">
    <property type="component" value="Unassembled WGS sequence"/>
</dbReference>
<evidence type="ECO:0000313" key="5">
    <source>
        <dbReference type="Proteomes" id="UP000330807"/>
    </source>
</evidence>
<evidence type="ECO:0000313" key="6">
    <source>
        <dbReference type="Proteomes" id="UP000361836"/>
    </source>
</evidence>
<protein>
    <submittedName>
        <fullName evidence="1">Uncharacterized protein</fullName>
    </submittedName>
</protein>
<dbReference type="EMBL" id="CABWIE010000019">
    <property type="protein sequence ID" value="VWL95675.1"/>
    <property type="molecule type" value="Genomic_DNA"/>
</dbReference>
<sequence length="86" mass="10108">MMWEYVRLEDDTQVSYSEVREDNTVKVVVERPRDWGFDTAECILPAFNWVSHEGFSEADLKELDDFVRNNAPLILRFAYEGGRVYA</sequence>
<dbReference type="OrthoDB" id="9809915at2"/>
<name>A0A2D1TYZ7_9ACTN</name>
<evidence type="ECO:0000313" key="1">
    <source>
        <dbReference type="EMBL" id="ATP54582.1"/>
    </source>
</evidence>
<reference evidence="1 4" key="1">
    <citation type="submission" date="2017-10" db="EMBL/GenBank/DDBJ databases">
        <title>Complete genome sequence of Collinsella aerofaciens isolated from the gut of a healthy adult Indian.</title>
        <authorList>
            <person name="Bag S."/>
            <person name="Ghosh T.S."/>
            <person name="Das B."/>
        </authorList>
    </citation>
    <scope>NUCLEOTIDE SEQUENCE [LARGE SCALE GENOMIC DNA]</scope>
    <source>
        <strain evidence="4">indica</strain>
        <strain evidence="1">Indica</strain>
    </source>
</reference>
<accession>A0A2D1TYZ7</accession>
<dbReference type="Proteomes" id="UP000225608">
    <property type="component" value="Chromosome"/>
</dbReference>
<dbReference type="RefSeq" id="WP_099432547.1">
    <property type="nucleotide sequence ID" value="NZ_CAAKNU010000062.1"/>
</dbReference>
<dbReference type="AlphaFoldDB" id="A0A2D1TYZ7"/>
<dbReference type="KEGG" id="caer:CSV91_08605"/>
<dbReference type="Proteomes" id="UP000361836">
    <property type="component" value="Unassembled WGS sequence"/>
</dbReference>
<evidence type="ECO:0000313" key="4">
    <source>
        <dbReference type="Proteomes" id="UP000225608"/>
    </source>
</evidence>
<evidence type="ECO:0000313" key="2">
    <source>
        <dbReference type="EMBL" id="VWL95675.1"/>
    </source>
</evidence>
<keyword evidence="6" id="KW-1185">Reference proteome</keyword>
<dbReference type="EMBL" id="CABWIH010000038">
    <property type="protein sequence ID" value="VWL96301.1"/>
    <property type="molecule type" value="Genomic_DNA"/>
</dbReference>
<evidence type="ECO:0000313" key="3">
    <source>
        <dbReference type="EMBL" id="VWL96301.1"/>
    </source>
</evidence>
<reference evidence="5 6" key="2">
    <citation type="submission" date="2019-10" db="EMBL/GenBank/DDBJ databases">
        <authorList>
            <person name="Wolf R A."/>
        </authorList>
    </citation>
    <scope>NUCLEOTIDE SEQUENCE [LARGE SCALE GENOMIC DNA]</scope>
    <source>
        <strain evidence="3">Collinsella_aerofaciens_AK_138A</strain>
        <strain evidence="2">Collinsella_aerofaciens_MC2</strain>
    </source>
</reference>